<protein>
    <recommendedName>
        <fullName evidence="1">Molybdopterin-guanine dinucleotide biosynthesis protein B (MobB) domain-containing protein</fullName>
    </recommendedName>
</protein>
<dbReference type="Gene3D" id="3.40.50.300">
    <property type="entry name" value="P-loop containing nucleotide triphosphate hydrolases"/>
    <property type="match status" value="1"/>
</dbReference>
<evidence type="ECO:0000259" key="1">
    <source>
        <dbReference type="Pfam" id="PF03205"/>
    </source>
</evidence>
<proteinExistence type="predicted"/>
<evidence type="ECO:0000313" key="3">
    <source>
        <dbReference type="Proteomes" id="UP000243820"/>
    </source>
</evidence>
<reference evidence="2 3" key="1">
    <citation type="journal article" date="2017" name="BMC Genomics">
        <title>Genomic analysis of methanogenic archaea reveals a shift towards energy conservation.</title>
        <authorList>
            <person name="Gilmore S.P."/>
            <person name="Henske J.K."/>
            <person name="Sexton J.A."/>
            <person name="Solomon K.V."/>
            <person name="Seppala S."/>
            <person name="Yoo J.I."/>
            <person name="Huyett L.M."/>
            <person name="Pressman A."/>
            <person name="Cogan J.Z."/>
            <person name="Kivenson V."/>
            <person name="Peng X."/>
            <person name="Tan Y."/>
            <person name="Valentine D.L."/>
            <person name="O'Malley M.A."/>
        </authorList>
    </citation>
    <scope>NUCLEOTIDE SEQUENCE [LARGE SCALE GENOMIC DNA]</scope>
    <source>
        <strain evidence="2 3">XII</strain>
    </source>
</reference>
<dbReference type="InterPro" id="IPR027417">
    <property type="entry name" value="P-loop_NTPase"/>
</dbReference>
<evidence type="ECO:0000313" key="2">
    <source>
        <dbReference type="EMBL" id="PAV10295.1"/>
    </source>
</evidence>
<dbReference type="Pfam" id="PF03205">
    <property type="entry name" value="MobB"/>
    <property type="match status" value="1"/>
</dbReference>
<feature type="domain" description="Molybdopterin-guanine dinucleotide biosynthesis protein B (MobB)" evidence="1">
    <location>
        <begin position="3"/>
        <end position="109"/>
    </location>
</feature>
<dbReference type="InterPro" id="IPR004435">
    <property type="entry name" value="MobB_dom"/>
</dbReference>
<dbReference type="InterPro" id="IPR052539">
    <property type="entry name" value="MGD_biosynthesis_adapter"/>
</dbReference>
<dbReference type="GO" id="GO:0006777">
    <property type="term" value="P:Mo-molybdopterin cofactor biosynthetic process"/>
    <property type="evidence" value="ECO:0007669"/>
    <property type="project" value="InterPro"/>
</dbReference>
<dbReference type="SUPFAM" id="SSF52540">
    <property type="entry name" value="P-loop containing nucleoside triphosphate hydrolases"/>
    <property type="match status" value="1"/>
</dbReference>
<keyword evidence="3" id="KW-1185">Reference proteome</keyword>
<comment type="caution">
    <text evidence="2">The sequence shown here is derived from an EMBL/GenBank/DDBJ whole genome shotgun (WGS) entry which is preliminary data.</text>
</comment>
<gene>
    <name evidence="2" type="ORF">ASJ83_07535</name>
</gene>
<dbReference type="PANTHER" id="PTHR40072">
    <property type="entry name" value="MOLYBDOPTERIN-GUANINE DINUCLEOTIDE BIOSYNTHESIS ADAPTER PROTEIN-RELATED"/>
    <property type="match status" value="1"/>
</dbReference>
<dbReference type="PANTHER" id="PTHR40072:SF1">
    <property type="entry name" value="MOLYBDOPTERIN-GUANINE DINUCLEOTIDE BIOSYNTHESIS ADAPTER PROTEIN"/>
    <property type="match status" value="1"/>
</dbReference>
<dbReference type="AlphaFoldDB" id="A0AAX0Q9N7"/>
<dbReference type="GO" id="GO:0005525">
    <property type="term" value="F:GTP binding"/>
    <property type="evidence" value="ECO:0007669"/>
    <property type="project" value="InterPro"/>
</dbReference>
<dbReference type="Proteomes" id="UP000243820">
    <property type="component" value="Unassembled WGS sequence"/>
</dbReference>
<dbReference type="EMBL" id="LMVO01000001">
    <property type="protein sequence ID" value="PAV10295.1"/>
    <property type="molecule type" value="Genomic_DNA"/>
</dbReference>
<name>A0AAX0Q9N7_9EURY</name>
<accession>A0AAX0Q9N7</accession>
<sequence>MRIINIIGHSNSGKTTLITRLIPLLSEVGSVATIKHMGHHSWKLPEGKDTTVHFETGAQISAGIDLEKTVLSMRTTDLRDILDFYAWKGYDYAVIEGFKLESFSTVVLGDIEGKNVILREASAEEIFAKRDLFDVYVPKKIYER</sequence>
<dbReference type="NCBIfam" id="TIGR00176">
    <property type="entry name" value="mobB"/>
    <property type="match status" value="1"/>
</dbReference>
<organism evidence="2 3">
    <name type="scientific">Methanocorpusculum parvum</name>
    <dbReference type="NCBI Taxonomy" id="2193"/>
    <lineage>
        <taxon>Archaea</taxon>
        <taxon>Methanobacteriati</taxon>
        <taxon>Methanobacteriota</taxon>
        <taxon>Stenosarchaea group</taxon>
        <taxon>Methanomicrobia</taxon>
        <taxon>Methanomicrobiales</taxon>
        <taxon>Methanocorpusculaceae</taxon>
        <taxon>Methanocorpusculum</taxon>
    </lineage>
</organism>